<reference evidence="1" key="1">
    <citation type="submission" date="2022-07" db="EMBL/GenBank/DDBJ databases">
        <title>Phylogenomic reconstructions and comparative analyses of Kickxellomycotina fungi.</title>
        <authorList>
            <person name="Reynolds N.K."/>
            <person name="Stajich J.E."/>
            <person name="Barry K."/>
            <person name="Grigoriev I.V."/>
            <person name="Crous P."/>
            <person name="Smith M.E."/>
        </authorList>
    </citation>
    <scope>NUCLEOTIDE SEQUENCE</scope>
    <source>
        <strain evidence="1">BCRC 34191</strain>
    </source>
</reference>
<gene>
    <name evidence="1" type="ORF">GGI18_005606</name>
</gene>
<organism evidence="1 2">
    <name type="scientific">Coemansia linderi</name>
    <dbReference type="NCBI Taxonomy" id="2663919"/>
    <lineage>
        <taxon>Eukaryota</taxon>
        <taxon>Fungi</taxon>
        <taxon>Fungi incertae sedis</taxon>
        <taxon>Zoopagomycota</taxon>
        <taxon>Kickxellomycotina</taxon>
        <taxon>Kickxellomycetes</taxon>
        <taxon>Kickxellales</taxon>
        <taxon>Kickxellaceae</taxon>
        <taxon>Coemansia</taxon>
    </lineage>
</organism>
<evidence type="ECO:0000313" key="1">
    <source>
        <dbReference type="EMBL" id="KAJ2768367.1"/>
    </source>
</evidence>
<evidence type="ECO:0000313" key="2">
    <source>
        <dbReference type="Proteomes" id="UP001140066"/>
    </source>
</evidence>
<dbReference type="EMBL" id="JANBUK010003238">
    <property type="protein sequence ID" value="KAJ2768367.1"/>
    <property type="molecule type" value="Genomic_DNA"/>
</dbReference>
<proteinExistence type="predicted"/>
<accession>A0ACC1JVN9</accession>
<sequence>MDYKVCNNNYGQIMQLARLNALTLQSLAINSRAAIDLSGLIQDADGAFMVYSRLQTLKLVWRADVALSRRPVFRGALPLPRLRHLHVPQDYPFGDDMLFRGNAPTLEFLSVNLNDRVLVDILSSHGIFTPTSHPKLQCVKTSHLPSTTPGPAVAAAVELVQLALNIAPGHMSPYKS</sequence>
<keyword evidence="2" id="KW-1185">Reference proteome</keyword>
<name>A0ACC1JVN9_9FUNG</name>
<comment type="caution">
    <text evidence="1">The sequence shown here is derived from an EMBL/GenBank/DDBJ whole genome shotgun (WGS) entry which is preliminary data.</text>
</comment>
<dbReference type="Proteomes" id="UP001140066">
    <property type="component" value="Unassembled WGS sequence"/>
</dbReference>
<protein>
    <submittedName>
        <fullName evidence="1">Uncharacterized protein</fullName>
    </submittedName>
</protein>